<dbReference type="InterPro" id="IPR036390">
    <property type="entry name" value="WH_DNA-bd_sf"/>
</dbReference>
<keyword evidence="4 6" id="KW-0092">Biotin</keyword>
<dbReference type="PROSITE" id="PS51733">
    <property type="entry name" value="BPL_LPL_CATALYTIC"/>
    <property type="match status" value="1"/>
</dbReference>
<keyword evidence="6" id="KW-0238">DNA-binding</keyword>
<evidence type="ECO:0000256" key="2">
    <source>
        <dbReference type="ARBA" id="ARBA00022741"/>
    </source>
</evidence>
<dbReference type="EMBL" id="NSKB01000011">
    <property type="protein sequence ID" value="PAU74450.1"/>
    <property type="molecule type" value="Genomic_DNA"/>
</dbReference>
<keyword evidence="6" id="KW-0805">Transcription regulation</keyword>
<dbReference type="PANTHER" id="PTHR12835:SF5">
    <property type="entry name" value="BIOTIN--PROTEIN LIGASE"/>
    <property type="match status" value="1"/>
</dbReference>
<dbReference type="InterPro" id="IPR030855">
    <property type="entry name" value="Bifunct_BirA"/>
</dbReference>
<accession>A0A2A2EPH9</accession>
<sequence>MTIGDLIRLMRDGEFHSGEQLGERLGVSRTAVWKQLKKLEAMDVPLEAVKGLGYRLATPLELLDGAGIVAQLPRNSRTCLSRLIIEESVPSTNAYLRERFAQGAGHGEVCLAESQSAGRGRRGRGWESPWGRGLMLSVGWRFEGGANVLEGLSLAVGVVAAEVLERHGLVVALKWPNDVLLETPGGLAKLAGILLEVSGDLAGPCEVVVGLGLNVDLPAEVRAGIDQPVAAVHDVVPEVSRNQLAAELVAGLLDLLSRYEQEGFSAWQPAWSCRHAYADREVEVIQRDGRYVARVEGIDGAGNLLVRHDGEQRRLAGGEISVRGRS</sequence>
<comment type="catalytic activity">
    <reaction evidence="5 6">
        <text>biotin + L-lysyl-[protein] + ATP = N(6)-biotinyl-L-lysyl-[protein] + AMP + diphosphate + H(+)</text>
        <dbReference type="Rhea" id="RHEA:11756"/>
        <dbReference type="Rhea" id="RHEA-COMP:9752"/>
        <dbReference type="Rhea" id="RHEA-COMP:10505"/>
        <dbReference type="ChEBI" id="CHEBI:15378"/>
        <dbReference type="ChEBI" id="CHEBI:29969"/>
        <dbReference type="ChEBI" id="CHEBI:30616"/>
        <dbReference type="ChEBI" id="CHEBI:33019"/>
        <dbReference type="ChEBI" id="CHEBI:57586"/>
        <dbReference type="ChEBI" id="CHEBI:83144"/>
        <dbReference type="ChEBI" id="CHEBI:456215"/>
        <dbReference type="EC" id="6.3.4.15"/>
    </reaction>
</comment>
<evidence type="ECO:0000313" key="9">
    <source>
        <dbReference type="Proteomes" id="UP000217771"/>
    </source>
</evidence>
<gene>
    <name evidence="6" type="primary">birA</name>
    <name evidence="8" type="ORF">CK498_23220</name>
</gene>
<dbReference type="InterPro" id="IPR013196">
    <property type="entry name" value="HTH_11"/>
</dbReference>
<dbReference type="GO" id="GO:0003677">
    <property type="term" value="F:DNA binding"/>
    <property type="evidence" value="ECO:0007669"/>
    <property type="project" value="UniProtKB-UniRule"/>
</dbReference>
<keyword evidence="6" id="KW-0678">Repressor</keyword>
<organism evidence="8 9">
    <name type="scientific">Halomonas salipaludis</name>
    <dbReference type="NCBI Taxonomy" id="2032625"/>
    <lineage>
        <taxon>Bacteria</taxon>
        <taxon>Pseudomonadati</taxon>
        <taxon>Pseudomonadota</taxon>
        <taxon>Gammaproteobacteria</taxon>
        <taxon>Oceanospirillales</taxon>
        <taxon>Halomonadaceae</taxon>
        <taxon>Halomonas</taxon>
    </lineage>
</organism>
<evidence type="ECO:0000256" key="6">
    <source>
        <dbReference type="HAMAP-Rule" id="MF_00978"/>
    </source>
</evidence>
<dbReference type="InterPro" id="IPR003142">
    <property type="entry name" value="BPL_C"/>
</dbReference>
<dbReference type="AlphaFoldDB" id="A0A2A2EPH9"/>
<evidence type="ECO:0000256" key="5">
    <source>
        <dbReference type="ARBA" id="ARBA00047846"/>
    </source>
</evidence>
<dbReference type="GO" id="GO:0005524">
    <property type="term" value="F:ATP binding"/>
    <property type="evidence" value="ECO:0007669"/>
    <property type="project" value="UniProtKB-UniRule"/>
</dbReference>
<protein>
    <recommendedName>
        <fullName evidence="6">Bifunctional ligase/repressor BirA</fullName>
    </recommendedName>
    <alternativeName>
        <fullName evidence="6">Biotin operon repressor</fullName>
    </alternativeName>
    <alternativeName>
        <fullName evidence="6">Biotin--[acetyl-CoA-carboxylase] ligase</fullName>
        <ecNumber evidence="6">6.3.4.15</ecNumber>
    </alternativeName>
    <alternativeName>
        <fullName evidence="6">Biotin--protein ligase</fullName>
    </alternativeName>
    <alternativeName>
        <fullName evidence="6">Biotin-[acetyl-CoA carboxylase] synthetase</fullName>
    </alternativeName>
</protein>
<dbReference type="GO" id="GO:0006355">
    <property type="term" value="P:regulation of DNA-templated transcription"/>
    <property type="evidence" value="ECO:0007669"/>
    <property type="project" value="UniProtKB-UniRule"/>
</dbReference>
<proteinExistence type="inferred from homology"/>
<dbReference type="Gene3D" id="1.10.10.10">
    <property type="entry name" value="Winged helix-like DNA-binding domain superfamily/Winged helix DNA-binding domain"/>
    <property type="match status" value="1"/>
</dbReference>
<dbReference type="SUPFAM" id="SSF50037">
    <property type="entry name" value="C-terminal domain of transcriptional repressors"/>
    <property type="match status" value="1"/>
</dbReference>
<dbReference type="InterPro" id="IPR004143">
    <property type="entry name" value="BPL_LPL_catalytic"/>
</dbReference>
<dbReference type="Proteomes" id="UP000217771">
    <property type="component" value="Unassembled WGS sequence"/>
</dbReference>
<keyword evidence="2 6" id="KW-0547">Nucleotide-binding</keyword>
<dbReference type="InterPro" id="IPR045864">
    <property type="entry name" value="aa-tRNA-synth_II/BPL/LPL"/>
</dbReference>
<keyword evidence="1 6" id="KW-0436">Ligase</keyword>
<comment type="caution">
    <text evidence="8">The sequence shown here is derived from an EMBL/GenBank/DDBJ whole genome shotgun (WGS) entry which is preliminary data.</text>
</comment>
<dbReference type="Gene3D" id="3.30.930.10">
    <property type="entry name" value="Bira Bifunctional Protein, Domain 2"/>
    <property type="match status" value="1"/>
</dbReference>
<keyword evidence="3 6" id="KW-0067">ATP-binding</keyword>
<comment type="function">
    <text evidence="6">Acts both as a biotin--[acetyl-CoA-carboxylase] ligase and a biotin-operon repressor. In the presence of ATP, BirA activates biotin to form the BirA-biotinyl-5'-adenylate (BirA-bio-5'-AMP or holoBirA) complex. HoloBirA can either transfer the biotinyl moiety to the biotin carboxyl carrier protein (BCCP) subunit of acetyl-CoA carboxylase, or bind to the biotin operator site and inhibit transcription of the operon.</text>
</comment>
<feature type="binding site" evidence="6">
    <location>
        <begin position="119"/>
        <end position="121"/>
    </location>
    <ligand>
        <name>biotin</name>
        <dbReference type="ChEBI" id="CHEBI:57586"/>
    </ligand>
</feature>
<dbReference type="OrthoDB" id="9807064at2"/>
<reference evidence="8 9" key="1">
    <citation type="submission" date="2017-08" db="EMBL/GenBank/DDBJ databases">
        <title>Halomonas alkalisoli sp. nov., isolated from saline alkaline soil.</title>
        <authorList>
            <person name="Wang D."/>
            <person name="Zhang G."/>
        </authorList>
    </citation>
    <scope>NUCLEOTIDE SEQUENCE [LARGE SCALE GENOMIC DNA]</scope>
    <source>
        <strain evidence="8 9">WRN001</strain>
    </source>
</reference>
<dbReference type="HAMAP" id="MF_00978">
    <property type="entry name" value="Bifunct_BirA"/>
    <property type="match status" value="1"/>
</dbReference>
<comment type="caution">
    <text evidence="6">Lacks conserved residue(s) required for the propagation of feature annotation.</text>
</comment>
<feature type="DNA-binding region" description="H-T-H motif" evidence="6">
    <location>
        <begin position="18"/>
        <end position="37"/>
    </location>
</feature>
<dbReference type="NCBIfam" id="TIGR00121">
    <property type="entry name" value="birA_ligase"/>
    <property type="match status" value="1"/>
</dbReference>
<dbReference type="InterPro" id="IPR036388">
    <property type="entry name" value="WH-like_DNA-bd_sf"/>
</dbReference>
<evidence type="ECO:0000313" key="8">
    <source>
        <dbReference type="EMBL" id="PAU74450.1"/>
    </source>
</evidence>
<dbReference type="Pfam" id="PF03099">
    <property type="entry name" value="BPL_LplA_LipB"/>
    <property type="match status" value="1"/>
</dbReference>
<evidence type="ECO:0000256" key="1">
    <source>
        <dbReference type="ARBA" id="ARBA00022598"/>
    </source>
</evidence>
<dbReference type="PANTHER" id="PTHR12835">
    <property type="entry name" value="BIOTIN PROTEIN LIGASE"/>
    <property type="match status" value="1"/>
</dbReference>
<dbReference type="InterPro" id="IPR004408">
    <property type="entry name" value="Biotin_CoA_COase_ligase"/>
</dbReference>
<dbReference type="GO" id="GO:0004077">
    <property type="term" value="F:biotin--[biotin carboxyl-carrier protein] ligase activity"/>
    <property type="evidence" value="ECO:0007669"/>
    <property type="project" value="UniProtKB-UniRule"/>
</dbReference>
<evidence type="ECO:0000256" key="4">
    <source>
        <dbReference type="ARBA" id="ARBA00023267"/>
    </source>
</evidence>
<dbReference type="RefSeq" id="WP_095623222.1">
    <property type="nucleotide sequence ID" value="NZ_NSKB01000011.1"/>
</dbReference>
<feature type="binding site" evidence="6">
    <location>
        <begin position="91"/>
        <end position="93"/>
    </location>
    <ligand>
        <name>biotin</name>
        <dbReference type="ChEBI" id="CHEBI:57586"/>
    </ligand>
</feature>
<comment type="similarity">
    <text evidence="6">Belongs to the biotin--protein ligase family.</text>
</comment>
<keyword evidence="9" id="KW-1185">Reference proteome</keyword>
<feature type="binding site" evidence="6">
    <location>
        <position position="115"/>
    </location>
    <ligand>
        <name>biotin</name>
        <dbReference type="ChEBI" id="CHEBI:57586"/>
    </ligand>
</feature>
<dbReference type="CDD" id="cd16442">
    <property type="entry name" value="BPL"/>
    <property type="match status" value="1"/>
</dbReference>
<evidence type="ECO:0000256" key="3">
    <source>
        <dbReference type="ARBA" id="ARBA00022840"/>
    </source>
</evidence>
<dbReference type="SUPFAM" id="SSF46785">
    <property type="entry name" value="Winged helix' DNA-binding domain"/>
    <property type="match status" value="1"/>
</dbReference>
<dbReference type="GO" id="GO:0005737">
    <property type="term" value="C:cytoplasm"/>
    <property type="evidence" value="ECO:0007669"/>
    <property type="project" value="TreeGrafter"/>
</dbReference>
<name>A0A2A2EPH9_9GAMM</name>
<dbReference type="SUPFAM" id="SSF55681">
    <property type="entry name" value="Class II aaRS and biotin synthetases"/>
    <property type="match status" value="1"/>
</dbReference>
<feature type="domain" description="BPL/LPL catalytic" evidence="7">
    <location>
        <begin position="64"/>
        <end position="260"/>
    </location>
</feature>
<evidence type="ECO:0000259" key="7">
    <source>
        <dbReference type="PROSITE" id="PS51733"/>
    </source>
</evidence>
<dbReference type="Gene3D" id="2.30.30.100">
    <property type="match status" value="1"/>
</dbReference>
<dbReference type="EC" id="6.3.4.15" evidence="6"/>
<dbReference type="Pfam" id="PF02237">
    <property type="entry name" value="BPL_C"/>
    <property type="match status" value="1"/>
</dbReference>
<dbReference type="InterPro" id="IPR008988">
    <property type="entry name" value="Transcriptional_repressor_C"/>
</dbReference>
<dbReference type="Pfam" id="PF08279">
    <property type="entry name" value="HTH_11"/>
    <property type="match status" value="1"/>
</dbReference>
<keyword evidence="6" id="KW-0804">Transcription</keyword>